<feature type="transmembrane region" description="Helical" evidence="1">
    <location>
        <begin position="434"/>
        <end position="452"/>
    </location>
</feature>
<feature type="transmembrane region" description="Helical" evidence="1">
    <location>
        <begin position="129"/>
        <end position="145"/>
    </location>
</feature>
<organism evidence="2 3">
    <name type="scientific">Effusibacillus consociatus</name>
    <dbReference type="NCBI Taxonomy" id="1117041"/>
    <lineage>
        <taxon>Bacteria</taxon>
        <taxon>Bacillati</taxon>
        <taxon>Bacillota</taxon>
        <taxon>Bacilli</taxon>
        <taxon>Bacillales</taxon>
        <taxon>Alicyclobacillaceae</taxon>
        <taxon>Effusibacillus</taxon>
    </lineage>
</organism>
<evidence type="ECO:0000256" key="1">
    <source>
        <dbReference type="SAM" id="Phobius"/>
    </source>
</evidence>
<feature type="transmembrane region" description="Helical" evidence="1">
    <location>
        <begin position="67"/>
        <end position="86"/>
    </location>
</feature>
<feature type="transmembrane region" description="Helical" evidence="1">
    <location>
        <begin position="205"/>
        <end position="226"/>
    </location>
</feature>
<feature type="transmembrane region" description="Helical" evidence="1">
    <location>
        <begin position="181"/>
        <end position="199"/>
    </location>
</feature>
<evidence type="ECO:0000313" key="2">
    <source>
        <dbReference type="EMBL" id="MFC4767668.1"/>
    </source>
</evidence>
<feature type="transmembrane region" description="Helical" evidence="1">
    <location>
        <begin position="394"/>
        <end position="414"/>
    </location>
</feature>
<feature type="transmembrane region" description="Helical" evidence="1">
    <location>
        <begin position="367"/>
        <end position="388"/>
    </location>
</feature>
<evidence type="ECO:0000313" key="3">
    <source>
        <dbReference type="Proteomes" id="UP001596002"/>
    </source>
</evidence>
<keyword evidence="3" id="KW-1185">Reference proteome</keyword>
<feature type="transmembrane region" description="Helical" evidence="1">
    <location>
        <begin position="294"/>
        <end position="317"/>
    </location>
</feature>
<feature type="transmembrane region" description="Helical" evidence="1">
    <location>
        <begin position="38"/>
        <end position="61"/>
    </location>
</feature>
<dbReference type="EMBL" id="JBHSHC010000081">
    <property type="protein sequence ID" value="MFC4767668.1"/>
    <property type="molecule type" value="Genomic_DNA"/>
</dbReference>
<keyword evidence="1" id="KW-0812">Transmembrane</keyword>
<gene>
    <name evidence="2" type="ORF">ACFO8Q_09875</name>
</gene>
<accession>A0ABV9Q1P3</accession>
<dbReference type="RefSeq" id="WP_380025591.1">
    <property type="nucleotide sequence ID" value="NZ_JBHSHC010000081.1"/>
</dbReference>
<keyword evidence="1" id="KW-0472">Membrane</keyword>
<keyword evidence="1" id="KW-1133">Transmembrane helix</keyword>
<proteinExistence type="predicted"/>
<comment type="caution">
    <text evidence="2">The sequence shown here is derived from an EMBL/GenBank/DDBJ whole genome shotgun (WGS) entry which is preliminary data.</text>
</comment>
<sequence length="453" mass="52220">MSMVKEHSVFKIIHGQRWKKIYSINQLALSILFDKTTLFYLIPVLLFGFFVLREIIVDYYVTGSFNINPTMVQLLFSVGLLLLYVLKGNIDPRFKLTNSDYALRFLPLNLENYLRYVIIKEQAARAGKFAVLLVVLIGLNLLSFITSLSLFGSFLVIDFLAGLLQWKLFQKQFKSRVMMSVLTVLVVTGVSFFSFLLQVDWTGLVLPVYGVLIGTAILVSAICWSLPMTHDMDWQRSVYVGQEKTWNLFVYKIFGGFNSNRSSRRPWIHRKTNRRKANDVSYDLNRMMKYYWRMYFASNKWVLVNILTNTMALNLVISSSEIVLAEAVGYTVASFIAIFVLVQILTERLNVTNFRLLPWSVDKYAKSFAQTTVWVVYLLVIPQAYLLLQDQSLMKILLTVTGEMSVSYILYLYLLKNSMRRLLKSQTADSKLMVSLKMVLGITAILMLHIIVL</sequence>
<evidence type="ECO:0008006" key="4">
    <source>
        <dbReference type="Google" id="ProtNLM"/>
    </source>
</evidence>
<reference evidence="3" key="1">
    <citation type="journal article" date="2019" name="Int. J. Syst. Evol. Microbiol.">
        <title>The Global Catalogue of Microorganisms (GCM) 10K type strain sequencing project: providing services to taxonomists for standard genome sequencing and annotation.</title>
        <authorList>
            <consortium name="The Broad Institute Genomics Platform"/>
            <consortium name="The Broad Institute Genome Sequencing Center for Infectious Disease"/>
            <person name="Wu L."/>
            <person name="Ma J."/>
        </authorList>
    </citation>
    <scope>NUCLEOTIDE SEQUENCE [LARGE SCALE GENOMIC DNA]</scope>
    <source>
        <strain evidence="3">WYCCWR 12678</strain>
    </source>
</reference>
<protein>
    <recommendedName>
        <fullName evidence="4">ABC transporter permease</fullName>
    </recommendedName>
</protein>
<dbReference type="Proteomes" id="UP001596002">
    <property type="component" value="Unassembled WGS sequence"/>
</dbReference>
<name>A0ABV9Q1P3_9BACL</name>
<feature type="transmembrane region" description="Helical" evidence="1">
    <location>
        <begin position="323"/>
        <end position="346"/>
    </location>
</feature>